<dbReference type="InterPro" id="IPR002859">
    <property type="entry name" value="PKD/REJ-like"/>
</dbReference>
<dbReference type="InterPro" id="IPR001258">
    <property type="entry name" value="NHL_repeat"/>
</dbReference>
<organism evidence="5 6">
    <name type="scientific">Rotaria magnacalcarata</name>
    <dbReference type="NCBI Taxonomy" id="392030"/>
    <lineage>
        <taxon>Eukaryota</taxon>
        <taxon>Metazoa</taxon>
        <taxon>Spiralia</taxon>
        <taxon>Gnathifera</taxon>
        <taxon>Rotifera</taxon>
        <taxon>Eurotatoria</taxon>
        <taxon>Bdelloidea</taxon>
        <taxon>Philodinida</taxon>
        <taxon>Philodinidae</taxon>
        <taxon>Rotaria</taxon>
    </lineage>
</organism>
<reference evidence="5" key="1">
    <citation type="submission" date="2021-02" db="EMBL/GenBank/DDBJ databases">
        <authorList>
            <person name="Nowell W R."/>
        </authorList>
    </citation>
    <scope>NUCLEOTIDE SEQUENCE</scope>
</reference>
<dbReference type="SUPFAM" id="SSF101898">
    <property type="entry name" value="NHL repeat"/>
    <property type="match status" value="1"/>
</dbReference>
<evidence type="ECO:0000313" key="6">
    <source>
        <dbReference type="Proteomes" id="UP000663866"/>
    </source>
</evidence>
<comment type="caution">
    <text evidence="5">The sequence shown here is derived from an EMBL/GenBank/DDBJ whole genome shotgun (WGS) entry which is preliminary data.</text>
</comment>
<dbReference type="AlphaFoldDB" id="A0A819V5P6"/>
<gene>
    <name evidence="5" type="ORF">OVN521_LOCUS20931</name>
</gene>
<dbReference type="InterPro" id="IPR011042">
    <property type="entry name" value="6-blade_b-propeller_TolB-like"/>
</dbReference>
<feature type="repeat" description="NHL" evidence="2">
    <location>
        <begin position="100"/>
        <end position="130"/>
    </location>
</feature>
<accession>A0A819V5P6</accession>
<dbReference type="Pfam" id="PF02010">
    <property type="entry name" value="REJ"/>
    <property type="match status" value="1"/>
</dbReference>
<name>A0A819V5P6_9BILA</name>
<dbReference type="Gene3D" id="2.120.10.30">
    <property type="entry name" value="TolB, C-terminal domain"/>
    <property type="match status" value="1"/>
</dbReference>
<protein>
    <recommendedName>
        <fullName evidence="4">PKD/REJ-like domain-containing protein</fullName>
    </recommendedName>
</protein>
<evidence type="ECO:0000256" key="3">
    <source>
        <dbReference type="SAM" id="MobiDB-lite"/>
    </source>
</evidence>
<dbReference type="PROSITE" id="PS51125">
    <property type="entry name" value="NHL"/>
    <property type="match status" value="1"/>
</dbReference>
<keyword evidence="1" id="KW-0677">Repeat</keyword>
<proteinExistence type="predicted"/>
<sequence length="763" mass="84472">MSIFVTNTGNFYVGDDTSVRIAMRGLKGPGYFSFSLKLNNGGCNGLFVDVNNHLYCSVANRHQVVKRDVDLIEVSPSINSGIPWKIIAGTEFAGTALDMLNSPDGIFVDSNLNLYVVDSGNNRIQKFKNGELNSTTVCGNGAPDTIELKSPTSLVLDAGGYLFVVDSDNHRIIGSGPTGFRCLVGCSGSSGLAFDQLSNPKSLAFDSYGNMFVTDMNNDRIQMFLLATNSCDETALSPRETSTANNELVITNLDLQSTEDITKTTVGQSTTQLPRDQPTSTQHFSTNQTTSTQHFSTNQTTSTQHFNTNQSCFSPIITLFPSISSLSAPVQLRRSEDLHISSYIEVNCIASLAVITQWTVFNCTSTCSLQTKLDQSVITTLNELFIRARTLVYGIYKLKLTVTMVASTDLISAASVYVRINPSNIIPNLVEFGTSMISRGQSQDLTLNPGSFSVNPDESTFNLSDWTYEYYCRTYDSNKLEAWQAFNQTNHSCFSNRSNITVAWQYGSMVPSASSVTIFVESMAFNQTYQFVVHMVNCRDLTFRVKGFLMVKVVKTSSPKVAIACVISTMCSFNGEYQHINPSTQGLMNLSTDIVKWTQMNNSQDSFFFGMSTSNFTATNKLFLENSQVHYWRFEAVYTFVTKEISLSALNFIINRPPENGTCSISPRNGWTTDRTERIMLAFTSLPTLKIRLPANNGNTSLLMMMVHIRDMLDCMGEFYMEAPVVILDSTEINTLINVLQEPNKGATINPFVRLLASGYQNT</sequence>
<evidence type="ECO:0000313" key="5">
    <source>
        <dbReference type="EMBL" id="CAF4101888.1"/>
    </source>
</evidence>
<dbReference type="PANTHER" id="PTHR24104:SF25">
    <property type="entry name" value="PROTEIN LIN-41"/>
    <property type="match status" value="1"/>
</dbReference>
<dbReference type="Pfam" id="PF01436">
    <property type="entry name" value="NHL"/>
    <property type="match status" value="1"/>
</dbReference>
<dbReference type="GO" id="GO:0008270">
    <property type="term" value="F:zinc ion binding"/>
    <property type="evidence" value="ECO:0007669"/>
    <property type="project" value="UniProtKB-KW"/>
</dbReference>
<keyword evidence="6" id="KW-1185">Reference proteome</keyword>
<feature type="region of interest" description="Disordered" evidence="3">
    <location>
        <begin position="266"/>
        <end position="294"/>
    </location>
</feature>
<dbReference type="Proteomes" id="UP000663866">
    <property type="component" value="Unassembled WGS sequence"/>
</dbReference>
<dbReference type="EMBL" id="CAJOBG010004240">
    <property type="protein sequence ID" value="CAF4101888.1"/>
    <property type="molecule type" value="Genomic_DNA"/>
</dbReference>
<evidence type="ECO:0000256" key="2">
    <source>
        <dbReference type="PROSITE-ProRule" id="PRU00504"/>
    </source>
</evidence>
<evidence type="ECO:0000259" key="4">
    <source>
        <dbReference type="Pfam" id="PF02010"/>
    </source>
</evidence>
<evidence type="ECO:0000256" key="1">
    <source>
        <dbReference type="ARBA" id="ARBA00022737"/>
    </source>
</evidence>
<feature type="domain" description="PKD/REJ-like" evidence="4">
    <location>
        <begin position="343"/>
        <end position="672"/>
    </location>
</feature>
<dbReference type="CDD" id="cd05819">
    <property type="entry name" value="NHL"/>
    <property type="match status" value="1"/>
</dbReference>
<feature type="non-terminal residue" evidence="5">
    <location>
        <position position="1"/>
    </location>
</feature>
<dbReference type="PANTHER" id="PTHR24104">
    <property type="entry name" value="E3 UBIQUITIN-PROTEIN LIGASE NHLRC1-RELATED"/>
    <property type="match status" value="1"/>
</dbReference>
<dbReference type="InterPro" id="IPR050952">
    <property type="entry name" value="TRIM-NHL_E3_ligases"/>
</dbReference>